<dbReference type="InterPro" id="IPR037171">
    <property type="entry name" value="NagB/RpiA_transferase-like"/>
</dbReference>
<comment type="subcellular location">
    <subcellularLocation>
        <location evidence="1">Cytoplasm</location>
    </subcellularLocation>
</comment>
<evidence type="ECO:0000313" key="5">
    <source>
        <dbReference type="Proteomes" id="UP000516696"/>
    </source>
</evidence>
<dbReference type="GO" id="GO:0006084">
    <property type="term" value="P:acetyl-CoA metabolic process"/>
    <property type="evidence" value="ECO:0007669"/>
    <property type="project" value="UniProtKB-UniRule"/>
</dbReference>
<gene>
    <name evidence="3" type="primary">citF</name>
    <name evidence="4" type="ORF">EGM181_13355</name>
    <name evidence="2" type="ORF">HWH42_01725</name>
    <name evidence="3" type="ORF">P7E30_02520</name>
</gene>
<dbReference type="AlphaFoldDB" id="A0AAE4HMK5"/>
<organism evidence="3 7">
    <name type="scientific">Enterococcus gallinarum</name>
    <dbReference type="NCBI Taxonomy" id="1353"/>
    <lineage>
        <taxon>Bacteria</taxon>
        <taxon>Bacillati</taxon>
        <taxon>Bacillota</taxon>
        <taxon>Bacilli</taxon>
        <taxon>Lactobacillales</taxon>
        <taxon>Enterococcaceae</taxon>
        <taxon>Enterococcus</taxon>
    </lineage>
</organism>
<evidence type="ECO:0000313" key="7">
    <source>
        <dbReference type="Proteomes" id="UP001183682"/>
    </source>
</evidence>
<dbReference type="SUPFAM" id="SSF100950">
    <property type="entry name" value="NagB/RpiA/CoA transferase-like"/>
    <property type="match status" value="2"/>
</dbReference>
<evidence type="ECO:0000313" key="6">
    <source>
        <dbReference type="Proteomes" id="UP000571857"/>
    </source>
</evidence>
<name>A0AAE4HMK5_ENTGA</name>
<reference evidence="4 5" key="1">
    <citation type="submission" date="2020-03" db="EMBL/GenBank/DDBJ databases">
        <title>Characterization of ganglioside-mimicking enterococci.</title>
        <authorList>
            <person name="Patry R.T."/>
            <person name="Nothaft H."/>
            <person name="Bridger R."/>
            <person name="Shajahan A."/>
            <person name="Huynh S."/>
            <person name="Sanchez S."/>
            <person name="Azadi P."/>
            <person name="Cooper K."/>
            <person name="Miller W.G."/>
            <person name="Parker C.T."/>
            <person name="Wells L."/>
            <person name="Szymanski C.M."/>
        </authorList>
    </citation>
    <scope>NUCLEOTIDE SEQUENCE [LARGE SCALE GENOMIC DNA]</scope>
    <source>
        <strain evidence="4 5">EGM181</strain>
    </source>
</reference>
<dbReference type="Proteomes" id="UP000571857">
    <property type="component" value="Unassembled WGS sequence"/>
</dbReference>
<sequence length="510" mass="54519">MVMNKVGKDIPQVYADQYGVFEGELAHIDTYQEASRTVTPVRPRDTKLLSSIREAIEKTGLKDGMTISFHHHFREGDYVMNMVLEEIASLGIKNISIAPSSIANVHAPLIDHIKNGVVTNITSSGLRDNVGAAISAGIMENPVVIRSHGGRARAIAAGDVHIDVAFLGAPSADAYGNANGTVGKATCGSLGYAMIDAKYADKVVIITDTLVPFPNTPISIPQTDVDYVVEVEAIGDPQGIAKGATRFTKNPKELLIAEYAAKVITNSPYYKEGFSFQTGTGGAALAVSRFLREAMLKDGIKASFALGGITNAMVELLEEGLVEKIIDVQDFDHSSAVSLGSNAGHYEIDAEMYASPLSKGSVINQLDTAILSALEIDTDYNVNVMTGSDGVIRGASGGHSDTSMACKMSLVISPLVRGRIPTIVDKVNTVVTPGTSIDVIVTEVGIAINPDRQDLIEHFKTLDVPQYTIEELKEKAYQIVGTPEAIHYGDKVVALIEYRDGTLIDVVRNV</sequence>
<dbReference type="EMBL" id="JABXJK010000009">
    <property type="protein sequence ID" value="MBA0971323.1"/>
    <property type="molecule type" value="Genomic_DNA"/>
</dbReference>
<proteinExistence type="predicted"/>
<dbReference type="PANTHER" id="PTHR40596">
    <property type="entry name" value="CITRATE LYASE ALPHA CHAIN"/>
    <property type="match status" value="1"/>
</dbReference>
<dbReference type="EMBL" id="CP050485">
    <property type="protein sequence ID" value="QOG28170.1"/>
    <property type="molecule type" value="Genomic_DNA"/>
</dbReference>
<dbReference type="Pfam" id="PF04223">
    <property type="entry name" value="CitF"/>
    <property type="match status" value="1"/>
</dbReference>
<reference evidence="3" key="3">
    <citation type="submission" date="2023-03" db="EMBL/GenBank/DDBJ databases">
        <authorList>
            <person name="Shen W."/>
            <person name="Cai J."/>
        </authorList>
    </citation>
    <scope>NUCLEOTIDE SEQUENCE</scope>
    <source>
        <strain evidence="3">K69-2</strain>
    </source>
</reference>
<dbReference type="EC" id="4.1.3.6" evidence="1"/>
<evidence type="ECO:0000313" key="3">
    <source>
        <dbReference type="EMBL" id="MDT2689081.1"/>
    </source>
</evidence>
<dbReference type="NCBIfam" id="TIGR01584">
    <property type="entry name" value="citF"/>
    <property type="match status" value="1"/>
</dbReference>
<dbReference type="Gene3D" id="3.40.1080.10">
    <property type="entry name" value="Glutaconate Coenzyme A-transferase"/>
    <property type="match status" value="2"/>
</dbReference>
<comment type="catalytic activity">
    <reaction evidence="1">
        <text>citrate = oxaloacetate + acetate</text>
        <dbReference type="Rhea" id="RHEA:10760"/>
        <dbReference type="ChEBI" id="CHEBI:16452"/>
        <dbReference type="ChEBI" id="CHEBI:16947"/>
        <dbReference type="ChEBI" id="CHEBI:30089"/>
        <dbReference type="EC" id="4.1.3.6"/>
    </reaction>
</comment>
<comment type="catalytic activity">
    <reaction evidence="1">
        <text>citrate + acetyl-CoA = (3S)-citryl-CoA + acetate</text>
        <dbReference type="Rhea" id="RHEA:19405"/>
        <dbReference type="ChEBI" id="CHEBI:16947"/>
        <dbReference type="ChEBI" id="CHEBI:30089"/>
        <dbReference type="ChEBI" id="CHEBI:57288"/>
        <dbReference type="ChEBI" id="CHEBI:57321"/>
        <dbReference type="EC" id="2.8.3.10"/>
    </reaction>
</comment>
<dbReference type="InterPro" id="IPR006472">
    <property type="entry name" value="Citrate_lyase_asu"/>
</dbReference>
<dbReference type="PIRSF" id="PIRSF009451">
    <property type="entry name" value="Citrt_lyas_alpha"/>
    <property type="match status" value="1"/>
</dbReference>
<dbReference type="PANTHER" id="PTHR40596:SF1">
    <property type="entry name" value="CITRATE LYASE ALPHA CHAIN"/>
    <property type="match status" value="1"/>
</dbReference>
<dbReference type="GO" id="GO:0009346">
    <property type="term" value="C:ATP-independent citrate lyase complex"/>
    <property type="evidence" value="ECO:0007669"/>
    <property type="project" value="UniProtKB-UniRule"/>
</dbReference>
<dbReference type="GO" id="GO:0008815">
    <property type="term" value="F:citrate (pro-3S)-lyase activity"/>
    <property type="evidence" value="ECO:0007669"/>
    <property type="project" value="UniProtKB-UniRule"/>
</dbReference>
<evidence type="ECO:0000256" key="1">
    <source>
        <dbReference type="PIRNR" id="PIRNR009451"/>
    </source>
</evidence>
<dbReference type="EC" id="2.8.3.10" evidence="1"/>
<dbReference type="RefSeq" id="WP_081131555.1">
    <property type="nucleotide sequence ID" value="NZ_CAKOCH010000001.1"/>
</dbReference>
<keyword evidence="1" id="KW-0963">Cytoplasm</keyword>
<evidence type="ECO:0000313" key="4">
    <source>
        <dbReference type="EMBL" id="QOG28170.1"/>
    </source>
</evidence>
<dbReference type="GO" id="GO:0008814">
    <property type="term" value="F:citrate CoA-transferase activity"/>
    <property type="evidence" value="ECO:0007669"/>
    <property type="project" value="UniProtKB-UniRule"/>
</dbReference>
<dbReference type="Proteomes" id="UP000516696">
    <property type="component" value="Chromosome"/>
</dbReference>
<dbReference type="EMBL" id="JARPZN010000001">
    <property type="protein sequence ID" value="MDT2689081.1"/>
    <property type="molecule type" value="Genomic_DNA"/>
</dbReference>
<dbReference type="Proteomes" id="UP001183682">
    <property type="component" value="Unassembled WGS sequence"/>
</dbReference>
<keyword evidence="1 3" id="KW-0456">Lyase</keyword>
<accession>A0AAE4HMK5</accession>
<keyword evidence="1 3" id="KW-0808">Transferase</keyword>
<evidence type="ECO:0000313" key="2">
    <source>
        <dbReference type="EMBL" id="MBA0971323.1"/>
    </source>
</evidence>
<protein>
    <recommendedName>
        <fullName evidence="1">Citrate lyase alpha chain</fullName>
        <shortName evidence="1">Citrase alpha chain</shortName>
        <ecNumber evidence="1">2.8.3.10</ecNumber>
        <ecNumber evidence="1">4.1.3.6</ecNumber>
    </recommendedName>
    <alternativeName>
        <fullName evidence="1">Citrate (pro-3S)-lyase alpha chain</fullName>
    </alternativeName>
    <alternativeName>
        <fullName evidence="1">Citrate CoA-transferase subunit</fullName>
    </alternativeName>
</protein>
<reference evidence="2 6" key="2">
    <citation type="submission" date="2020-06" db="EMBL/GenBank/DDBJ databases">
        <title>Crossreactivity between MHC class I-restricted antigens from cancer cells and an enterococcal bacteriophage.</title>
        <authorList>
            <person name="Fluckiger A."/>
            <person name="Daillere R."/>
            <person name="Sassi M."/>
            <person name="Cattoir V."/>
            <person name="Kroemer G."/>
            <person name="Zitvogel L."/>
        </authorList>
    </citation>
    <scope>NUCLEOTIDE SEQUENCE [LARGE SCALE GENOMIC DNA]</scope>
    <source>
        <strain evidence="2 6">EG4</strain>
    </source>
</reference>
<dbReference type="GO" id="GO:0005737">
    <property type="term" value="C:cytoplasm"/>
    <property type="evidence" value="ECO:0007669"/>
    <property type="project" value="UniProtKB-SubCell"/>
</dbReference>